<reference evidence="2" key="1">
    <citation type="submission" date="2021-02" db="EMBL/GenBank/DDBJ databases">
        <authorList>
            <person name="Nowell W R."/>
        </authorList>
    </citation>
    <scope>NUCLEOTIDE SEQUENCE</scope>
</reference>
<accession>A0A813VPQ9</accession>
<sequence>MAGLGATAATSVKMILMTFGGAIAVVSCIIAMAIFSIIPTFTSNHATEGYGEEYRCPAIMLKSIYTTTTTDSFVNGSIADNPSLSTLSTSAYKSLTSQSNVYGCIVENMRGWMGSNDSTTTSRRRRRATTMGLYSIGDMRIFYSTPCSKQSDVGKYSNATSISGCVKARLTAANSIFTKSGALTEWTPVPNSLVYSIVNSALTAYDSLSITRIFGVRPSNAASIANSFTVPVPAATQSAILAGCVYEGQLSHSAIAAIIASQYTESTTLPTATTASG</sequence>
<comment type="caution">
    <text evidence="2">The sequence shown here is derived from an EMBL/GenBank/DDBJ whole genome shotgun (WGS) entry which is preliminary data.</text>
</comment>
<gene>
    <name evidence="2" type="ORF">QVE165_LOCUS6291</name>
</gene>
<dbReference type="OrthoDB" id="10026146at2759"/>
<evidence type="ECO:0000313" key="3">
    <source>
        <dbReference type="Proteomes" id="UP000663832"/>
    </source>
</evidence>
<feature type="transmembrane region" description="Helical" evidence="1">
    <location>
        <begin position="12"/>
        <end position="38"/>
    </location>
</feature>
<keyword evidence="1" id="KW-0472">Membrane</keyword>
<keyword evidence="1" id="KW-1133">Transmembrane helix</keyword>
<protein>
    <submittedName>
        <fullName evidence="2">Uncharacterized protein</fullName>
    </submittedName>
</protein>
<dbReference type="Proteomes" id="UP000663832">
    <property type="component" value="Unassembled WGS sequence"/>
</dbReference>
<proteinExistence type="predicted"/>
<keyword evidence="3" id="KW-1185">Reference proteome</keyword>
<evidence type="ECO:0000313" key="2">
    <source>
        <dbReference type="EMBL" id="CAF0840635.1"/>
    </source>
</evidence>
<dbReference type="AlphaFoldDB" id="A0A813VPQ9"/>
<organism evidence="2 3">
    <name type="scientific">Adineta steineri</name>
    <dbReference type="NCBI Taxonomy" id="433720"/>
    <lineage>
        <taxon>Eukaryota</taxon>
        <taxon>Metazoa</taxon>
        <taxon>Spiralia</taxon>
        <taxon>Gnathifera</taxon>
        <taxon>Rotifera</taxon>
        <taxon>Eurotatoria</taxon>
        <taxon>Bdelloidea</taxon>
        <taxon>Adinetida</taxon>
        <taxon>Adinetidae</taxon>
        <taxon>Adineta</taxon>
    </lineage>
</organism>
<keyword evidence="1" id="KW-0812">Transmembrane</keyword>
<name>A0A813VPQ9_9BILA</name>
<evidence type="ECO:0000256" key="1">
    <source>
        <dbReference type="SAM" id="Phobius"/>
    </source>
</evidence>
<dbReference type="EMBL" id="CAJNOM010000026">
    <property type="protein sequence ID" value="CAF0840635.1"/>
    <property type="molecule type" value="Genomic_DNA"/>
</dbReference>